<dbReference type="PRINTS" id="PR00035">
    <property type="entry name" value="HTHGNTR"/>
</dbReference>
<evidence type="ECO:0000259" key="4">
    <source>
        <dbReference type="PROSITE" id="PS50949"/>
    </source>
</evidence>
<dbReference type="InterPro" id="IPR036388">
    <property type="entry name" value="WH-like_DNA-bd_sf"/>
</dbReference>
<comment type="caution">
    <text evidence="5">The sequence shown here is derived from an EMBL/GenBank/DDBJ whole genome shotgun (WGS) entry which is preliminary data.</text>
</comment>
<dbReference type="InterPro" id="IPR000524">
    <property type="entry name" value="Tscrpt_reg_HTH_GntR"/>
</dbReference>
<gene>
    <name evidence="5" type="ORF">RUMOBE_00526</name>
</gene>
<dbReference type="eggNOG" id="COG1725">
    <property type="taxonomic scope" value="Bacteria"/>
</dbReference>
<dbReference type="Gene3D" id="1.10.10.10">
    <property type="entry name" value="Winged helix-like DNA-binding domain superfamily/Winged helix DNA-binding domain"/>
    <property type="match status" value="1"/>
</dbReference>
<dbReference type="AlphaFoldDB" id="A5ZNF9"/>
<dbReference type="InterPro" id="IPR036390">
    <property type="entry name" value="WH_DNA-bd_sf"/>
</dbReference>
<reference evidence="5 6" key="2">
    <citation type="submission" date="2007-04" db="EMBL/GenBank/DDBJ databases">
        <title>Draft genome sequence of Ruminococcus obeum (ATCC 29174).</title>
        <authorList>
            <person name="Sudarsanam P."/>
            <person name="Ley R."/>
            <person name="Guruge J."/>
            <person name="Turnbaugh P.J."/>
            <person name="Mahowald M."/>
            <person name="Liep D."/>
            <person name="Gordon J."/>
        </authorList>
    </citation>
    <scope>NUCLEOTIDE SEQUENCE [LARGE SCALE GENOMIC DNA]</scope>
    <source>
        <strain evidence="5 6">ATCC 29174</strain>
    </source>
</reference>
<protein>
    <submittedName>
        <fullName evidence="5">Transcriptional regulator, GntR family</fullName>
    </submittedName>
</protein>
<keyword evidence="3" id="KW-0804">Transcription</keyword>
<dbReference type="PANTHER" id="PTHR38445">
    <property type="entry name" value="HTH-TYPE TRANSCRIPTIONAL REPRESSOR YTRA"/>
    <property type="match status" value="1"/>
</dbReference>
<evidence type="ECO:0000256" key="1">
    <source>
        <dbReference type="ARBA" id="ARBA00023015"/>
    </source>
</evidence>
<proteinExistence type="predicted"/>
<reference evidence="5 6" key="1">
    <citation type="submission" date="2007-03" db="EMBL/GenBank/DDBJ databases">
        <authorList>
            <person name="Fulton L."/>
            <person name="Clifton S."/>
            <person name="Fulton B."/>
            <person name="Xu J."/>
            <person name="Minx P."/>
            <person name="Pepin K.H."/>
            <person name="Johnson M."/>
            <person name="Thiruvilangam P."/>
            <person name="Bhonagiri V."/>
            <person name="Nash W.E."/>
            <person name="Mardis E.R."/>
            <person name="Wilson R.K."/>
        </authorList>
    </citation>
    <scope>NUCLEOTIDE SEQUENCE [LARGE SCALE GENOMIC DNA]</scope>
    <source>
        <strain evidence="5 6">ATCC 29174</strain>
    </source>
</reference>
<dbReference type="SUPFAM" id="SSF46785">
    <property type="entry name" value="Winged helix' DNA-binding domain"/>
    <property type="match status" value="1"/>
</dbReference>
<dbReference type="GO" id="GO:0003677">
    <property type="term" value="F:DNA binding"/>
    <property type="evidence" value="ECO:0007669"/>
    <property type="project" value="UniProtKB-KW"/>
</dbReference>
<dbReference type="Proteomes" id="UP000006002">
    <property type="component" value="Unassembled WGS sequence"/>
</dbReference>
<evidence type="ECO:0000256" key="2">
    <source>
        <dbReference type="ARBA" id="ARBA00023125"/>
    </source>
</evidence>
<dbReference type="PROSITE" id="PS50949">
    <property type="entry name" value="HTH_GNTR"/>
    <property type="match status" value="1"/>
</dbReference>
<dbReference type="EMBL" id="AAVO02000002">
    <property type="protein sequence ID" value="EDM88405.1"/>
    <property type="molecule type" value="Genomic_DNA"/>
</dbReference>
<dbReference type="GO" id="GO:0003700">
    <property type="term" value="F:DNA-binding transcription factor activity"/>
    <property type="evidence" value="ECO:0007669"/>
    <property type="project" value="InterPro"/>
</dbReference>
<feature type="domain" description="HTH gntR-type" evidence="4">
    <location>
        <begin position="22"/>
        <end position="90"/>
    </location>
</feature>
<evidence type="ECO:0000256" key="3">
    <source>
        <dbReference type="ARBA" id="ARBA00023163"/>
    </source>
</evidence>
<organism evidence="5 6">
    <name type="scientific">Blautia obeum ATCC 29174</name>
    <dbReference type="NCBI Taxonomy" id="411459"/>
    <lineage>
        <taxon>Bacteria</taxon>
        <taxon>Bacillati</taxon>
        <taxon>Bacillota</taxon>
        <taxon>Clostridia</taxon>
        <taxon>Lachnospirales</taxon>
        <taxon>Lachnospiraceae</taxon>
        <taxon>Blautia</taxon>
    </lineage>
</organism>
<dbReference type="PANTHER" id="PTHR38445:SF9">
    <property type="entry name" value="HTH-TYPE TRANSCRIPTIONAL REPRESSOR YTRA"/>
    <property type="match status" value="1"/>
</dbReference>
<dbReference type="HOGENOM" id="CLU_017584_10_0_9"/>
<keyword evidence="2" id="KW-0238">DNA-binding</keyword>
<evidence type="ECO:0000313" key="6">
    <source>
        <dbReference type="Proteomes" id="UP000006002"/>
    </source>
</evidence>
<evidence type="ECO:0000313" key="5">
    <source>
        <dbReference type="EMBL" id="EDM88405.1"/>
    </source>
</evidence>
<sequence>MRKNDLQQKGGTMIILDYQDRRPIYEQITEKFRTLIYQGALPAGCRLPSVRQLAMELSINPNTIQRAYMTLEQEGLIYPVKGKGNFVAETRQIQEKSKEDFRKEFLELVRRGINTGMTEEELMTLVQKGYEEEQR</sequence>
<dbReference type="CDD" id="cd07377">
    <property type="entry name" value="WHTH_GntR"/>
    <property type="match status" value="1"/>
</dbReference>
<dbReference type="SMART" id="SM00345">
    <property type="entry name" value="HTH_GNTR"/>
    <property type="match status" value="1"/>
</dbReference>
<accession>A5ZNF9</accession>
<name>A5ZNF9_9FIRM</name>
<keyword evidence="1" id="KW-0805">Transcription regulation</keyword>
<dbReference type="Pfam" id="PF00392">
    <property type="entry name" value="GntR"/>
    <property type="match status" value="1"/>
</dbReference>